<keyword evidence="3" id="KW-1185">Reference proteome</keyword>
<dbReference type="AlphaFoldDB" id="A0A0A1U9K4"/>
<dbReference type="KEGG" id="eiv:EIN_437690"/>
<sequence>MLFIIFIITLVVVSFSYEWCDNSNGIISYGVFETCTKKGRSYTTDTNDYDHFSFDDTCCIYNTKTLANTGTYARNYQKYFRFQGNMSNFKTFFIKEHYPNTLYDFYEDTRYQSFFISFGCFGNEGYCRKEVSDSSKPIIGLELRSVSLFSDIDQRFDIWLKRNPTSIPYVHVDGLVSQTVNFNFSDMSAWEGVYSGSRYLFSGSSQVDESRVTFTKRSSSDGWVAKSVCTRSNFKRIMLFKENEITEGVNTNLCGCVPNNGNFTYSSNFTYPDCDYNSTYLDLDLSKLSGNSKNYTLPVFEWNTIIISLQKSYTLTSISTNSILKLKLLVLDKDTNIFFRLPVEITTLEVNSPSQTCFEYGLTVNNIISSTNDVVLFYLEGLLEGSTNK</sequence>
<dbReference type="Proteomes" id="UP000014680">
    <property type="component" value="Unassembled WGS sequence"/>
</dbReference>
<dbReference type="EMBL" id="KB206697">
    <property type="protein sequence ID" value="ELP88789.1"/>
    <property type="molecule type" value="Genomic_DNA"/>
</dbReference>
<reference evidence="2 3" key="1">
    <citation type="submission" date="2012-10" db="EMBL/GenBank/DDBJ databases">
        <authorList>
            <person name="Zafar N."/>
            <person name="Inman J."/>
            <person name="Hall N."/>
            <person name="Lorenzi H."/>
            <person name="Caler E."/>
        </authorList>
    </citation>
    <scope>NUCLEOTIDE SEQUENCE [LARGE SCALE GENOMIC DNA]</scope>
    <source>
        <strain evidence="2 3">IP1</strain>
    </source>
</reference>
<gene>
    <name evidence="2" type="ORF">EIN_437690</name>
</gene>
<feature type="signal peptide" evidence="1">
    <location>
        <begin position="1"/>
        <end position="16"/>
    </location>
</feature>
<protein>
    <submittedName>
        <fullName evidence="2">Uncharacterized protein</fullName>
    </submittedName>
</protein>
<dbReference type="GeneID" id="14887762"/>
<keyword evidence="1" id="KW-0732">Signal</keyword>
<evidence type="ECO:0000313" key="2">
    <source>
        <dbReference type="EMBL" id="ELP88789.1"/>
    </source>
</evidence>
<evidence type="ECO:0000313" key="3">
    <source>
        <dbReference type="Proteomes" id="UP000014680"/>
    </source>
</evidence>
<proteinExistence type="predicted"/>
<feature type="chain" id="PRO_5001991131" evidence="1">
    <location>
        <begin position="17"/>
        <end position="389"/>
    </location>
</feature>
<dbReference type="RefSeq" id="XP_004255560.1">
    <property type="nucleotide sequence ID" value="XM_004255512.1"/>
</dbReference>
<dbReference type="VEuPathDB" id="AmoebaDB:EIN_437690"/>
<organism evidence="2 3">
    <name type="scientific">Entamoeba invadens IP1</name>
    <dbReference type="NCBI Taxonomy" id="370355"/>
    <lineage>
        <taxon>Eukaryota</taxon>
        <taxon>Amoebozoa</taxon>
        <taxon>Evosea</taxon>
        <taxon>Archamoebae</taxon>
        <taxon>Mastigamoebida</taxon>
        <taxon>Entamoebidae</taxon>
        <taxon>Entamoeba</taxon>
    </lineage>
</organism>
<accession>A0A0A1U9K4</accession>
<name>A0A0A1U9K4_ENTIV</name>
<evidence type="ECO:0000256" key="1">
    <source>
        <dbReference type="SAM" id="SignalP"/>
    </source>
</evidence>